<evidence type="ECO:0000256" key="1">
    <source>
        <dbReference type="ARBA" id="ARBA00004429"/>
    </source>
</evidence>
<dbReference type="GO" id="GO:0015528">
    <property type="term" value="F:lactose:proton symporter activity"/>
    <property type="evidence" value="ECO:0007669"/>
    <property type="project" value="TreeGrafter"/>
</dbReference>
<feature type="domain" description="Major facilitator superfamily associated" evidence="9">
    <location>
        <begin position="10"/>
        <end position="354"/>
    </location>
</feature>
<feature type="transmembrane region" description="Helical" evidence="8">
    <location>
        <begin position="43"/>
        <end position="62"/>
    </location>
</feature>
<name>A0A2Z4Y3A5_SUMC1</name>
<feature type="transmembrane region" description="Helical" evidence="8">
    <location>
        <begin position="297"/>
        <end position="319"/>
    </location>
</feature>
<evidence type="ECO:0000256" key="2">
    <source>
        <dbReference type="ARBA" id="ARBA00022448"/>
    </source>
</evidence>
<feature type="transmembrane region" description="Helical" evidence="8">
    <location>
        <begin position="12"/>
        <end position="31"/>
    </location>
</feature>
<dbReference type="InterPro" id="IPR024989">
    <property type="entry name" value="MFS_assoc_dom"/>
</dbReference>
<dbReference type="PANTHER" id="PTHR23522">
    <property type="entry name" value="BLL5896 PROTEIN"/>
    <property type="match status" value="1"/>
</dbReference>
<keyword evidence="5 8" id="KW-0812">Transmembrane</keyword>
<dbReference type="GO" id="GO:0030395">
    <property type="term" value="F:lactose binding"/>
    <property type="evidence" value="ECO:0007669"/>
    <property type="project" value="TreeGrafter"/>
</dbReference>
<evidence type="ECO:0000256" key="5">
    <source>
        <dbReference type="ARBA" id="ARBA00022692"/>
    </source>
</evidence>
<dbReference type="PANTHER" id="PTHR23522:SF10">
    <property type="entry name" value="3-PHENYLPROPIONIC ACID TRANSPORTER-RELATED"/>
    <property type="match status" value="1"/>
</dbReference>
<feature type="transmembrane region" description="Helical" evidence="8">
    <location>
        <begin position="331"/>
        <end position="350"/>
    </location>
</feature>
<evidence type="ECO:0000256" key="8">
    <source>
        <dbReference type="SAM" id="Phobius"/>
    </source>
</evidence>
<keyword evidence="7 8" id="KW-0472">Membrane</keyword>
<feature type="transmembrane region" description="Helical" evidence="8">
    <location>
        <begin position="240"/>
        <end position="261"/>
    </location>
</feature>
<dbReference type="KEGG" id="schv:BRCON_0619"/>
<dbReference type="AlphaFoldDB" id="A0A2Z4Y3A5"/>
<evidence type="ECO:0000313" key="10">
    <source>
        <dbReference type="EMBL" id="AXA35396.1"/>
    </source>
</evidence>
<feature type="transmembrane region" description="Helical" evidence="8">
    <location>
        <begin position="208"/>
        <end position="228"/>
    </location>
</feature>
<dbReference type="GO" id="GO:0005886">
    <property type="term" value="C:plasma membrane"/>
    <property type="evidence" value="ECO:0007669"/>
    <property type="project" value="UniProtKB-SubCell"/>
</dbReference>
<accession>A0A2Z4Y3A5</accession>
<proteinExistence type="predicted"/>
<keyword evidence="6 8" id="KW-1133">Transmembrane helix</keyword>
<feature type="transmembrane region" description="Helical" evidence="8">
    <location>
        <begin position="164"/>
        <end position="187"/>
    </location>
</feature>
<evidence type="ECO:0000256" key="4">
    <source>
        <dbReference type="ARBA" id="ARBA00022519"/>
    </source>
</evidence>
<dbReference type="EMBL" id="CP030759">
    <property type="protein sequence ID" value="AXA35396.1"/>
    <property type="molecule type" value="Genomic_DNA"/>
</dbReference>
<organism evidence="10 11">
    <name type="scientific">Sumerlaea chitinivorans</name>
    <dbReference type="NCBI Taxonomy" id="2250252"/>
    <lineage>
        <taxon>Bacteria</taxon>
        <taxon>Candidatus Sumerlaeota</taxon>
        <taxon>Candidatus Sumerlaeia</taxon>
        <taxon>Candidatus Sumerlaeales</taxon>
        <taxon>Candidatus Sumerlaeaceae</taxon>
        <taxon>Candidatus Sumerlaea</taxon>
    </lineage>
</organism>
<keyword evidence="3" id="KW-1003">Cell membrane</keyword>
<keyword evidence="2" id="KW-0813">Transport</keyword>
<dbReference type="Proteomes" id="UP000262583">
    <property type="component" value="Chromosome"/>
</dbReference>
<dbReference type="Gene3D" id="1.20.1250.20">
    <property type="entry name" value="MFS general substrate transporter like domains"/>
    <property type="match status" value="2"/>
</dbReference>
<sequence>MHELPRHKLLRLVFFLMQAPIGILLPSFVLYLRFDRQFSESQISLITALGGLTIVLFQQAWGYFADVVFRKKQLILANLAISGLLFWSIAFVPSYWAIVCVVFAFNVFSTPLVQLLHGLLFSHRGSERWFGPLRAYGSLGFVVTNLAVAYVADRLTDGNLRFIFPLYAALCAATFVCVMPVPEAKVVRASDRPSFWAVQWYFLRRPPVAIFLGFVFLYQCAHSLSYTLQSILMKNMGADHTLIASSYSLAAVLEVPVFFAAHRLLKKFGAERLLAFAAVVQSIRWILVWKATSPTEIVAISALHAITFGLFYAAAVSYINSHAPYKFKASAQTLFAFVYFGWAGIVSNLVGGQVTRGGIFEQPLTNFLRRVLPFSGQDPLANLYLFSAGVAAVAALLAFVLCFTRGQMPDQPE</sequence>
<dbReference type="SUPFAM" id="SSF103473">
    <property type="entry name" value="MFS general substrate transporter"/>
    <property type="match status" value="1"/>
</dbReference>
<protein>
    <submittedName>
        <fullName evidence="10">Putative 3-phenylpropionic acid transporter</fullName>
    </submittedName>
</protein>
<feature type="transmembrane region" description="Helical" evidence="8">
    <location>
        <begin position="96"/>
        <end position="121"/>
    </location>
</feature>
<feature type="transmembrane region" description="Helical" evidence="8">
    <location>
        <begin position="133"/>
        <end position="152"/>
    </location>
</feature>
<feature type="transmembrane region" description="Helical" evidence="8">
    <location>
        <begin position="74"/>
        <end position="90"/>
    </location>
</feature>
<evidence type="ECO:0000313" key="11">
    <source>
        <dbReference type="Proteomes" id="UP000262583"/>
    </source>
</evidence>
<feature type="transmembrane region" description="Helical" evidence="8">
    <location>
        <begin position="273"/>
        <end position="291"/>
    </location>
</feature>
<gene>
    <name evidence="10" type="ORF">BRCON_0619</name>
</gene>
<evidence type="ECO:0000256" key="6">
    <source>
        <dbReference type="ARBA" id="ARBA00022989"/>
    </source>
</evidence>
<keyword evidence="4" id="KW-0997">Cell inner membrane</keyword>
<evidence type="ECO:0000259" key="9">
    <source>
        <dbReference type="Pfam" id="PF12832"/>
    </source>
</evidence>
<dbReference type="Pfam" id="PF12832">
    <property type="entry name" value="MFS_1_like"/>
    <property type="match status" value="1"/>
</dbReference>
<comment type="subcellular location">
    <subcellularLocation>
        <location evidence="1">Cell inner membrane</location>
        <topology evidence="1">Multi-pass membrane protein</topology>
    </subcellularLocation>
</comment>
<evidence type="ECO:0000256" key="7">
    <source>
        <dbReference type="ARBA" id="ARBA00023136"/>
    </source>
</evidence>
<evidence type="ECO:0000256" key="3">
    <source>
        <dbReference type="ARBA" id="ARBA00022475"/>
    </source>
</evidence>
<feature type="transmembrane region" description="Helical" evidence="8">
    <location>
        <begin position="383"/>
        <end position="403"/>
    </location>
</feature>
<reference evidence="10 11" key="1">
    <citation type="submission" date="2018-05" db="EMBL/GenBank/DDBJ databases">
        <title>A metagenomic window into the 2 km-deep terrestrial subsurface aquifer revealed taxonomically and functionally diverse microbial community comprising novel uncultured bacterial lineages.</title>
        <authorList>
            <person name="Kadnikov V.V."/>
            <person name="Mardanov A.V."/>
            <person name="Beletsky A.V."/>
            <person name="Banks D."/>
            <person name="Pimenov N.V."/>
            <person name="Frank Y.A."/>
            <person name="Karnachuk O.V."/>
            <person name="Ravin N.V."/>
        </authorList>
    </citation>
    <scope>NUCLEOTIDE SEQUENCE [LARGE SCALE GENOMIC DNA]</scope>
    <source>
        <strain evidence="10">BY</strain>
    </source>
</reference>
<dbReference type="InterPro" id="IPR036259">
    <property type="entry name" value="MFS_trans_sf"/>
</dbReference>